<keyword evidence="2" id="KW-1185">Reference proteome</keyword>
<name>A0ABQ1TYK6_9GAMM</name>
<dbReference type="EMBL" id="BMIT01000017">
    <property type="protein sequence ID" value="GGF07053.1"/>
    <property type="molecule type" value="Genomic_DNA"/>
</dbReference>
<evidence type="ECO:0008006" key="3">
    <source>
        <dbReference type="Google" id="ProtNLM"/>
    </source>
</evidence>
<sequence>MTPSERTKAFNKARTAQLKALLKNKQGLWDSLLRLLELAEENTQTILQGQPTNWQQWHYGKLQGQINQVMLELGERSAAQIKAFSQTTWVAGINLIDAPLKAGGVTVNAMTQLLQHRQLVAIDNFMVDRIKDVLSGKADYIRSQLGLVMMGAQDSETAKKAIAESLGEKKMWRAKAIVNTELSRLYNTASHMRMNEIGDAVPGMEKEWRLGRRKEHRVSHLAANKTRAAANEPFTIGGIKMMHPHDPKAPAKETVNCSCFTVPVMKHWEVDPNLTVKT</sequence>
<reference evidence="2" key="1">
    <citation type="journal article" date="2019" name="Int. J. Syst. Evol. Microbiol.">
        <title>The Global Catalogue of Microorganisms (GCM) 10K type strain sequencing project: providing services to taxonomists for standard genome sequencing and annotation.</title>
        <authorList>
            <consortium name="The Broad Institute Genomics Platform"/>
            <consortium name="The Broad Institute Genome Sequencing Center for Infectious Disease"/>
            <person name="Wu L."/>
            <person name="Ma J."/>
        </authorList>
    </citation>
    <scope>NUCLEOTIDE SEQUENCE [LARGE SCALE GENOMIC DNA]</scope>
    <source>
        <strain evidence="2">CGMCC 1.15394</strain>
    </source>
</reference>
<comment type="caution">
    <text evidence="1">The sequence shown here is derived from an EMBL/GenBank/DDBJ whole genome shotgun (WGS) entry which is preliminary data.</text>
</comment>
<proteinExistence type="predicted"/>
<evidence type="ECO:0000313" key="2">
    <source>
        <dbReference type="Proteomes" id="UP000638462"/>
    </source>
</evidence>
<dbReference type="Proteomes" id="UP000638462">
    <property type="component" value="Unassembled WGS sequence"/>
</dbReference>
<dbReference type="RefSeq" id="WP_188730636.1">
    <property type="nucleotide sequence ID" value="NZ_BMIT01000017.1"/>
</dbReference>
<gene>
    <name evidence="1" type="ORF">GCM10008027_34950</name>
</gene>
<organism evidence="1 2">
    <name type="scientific">Pseudoalteromonas gelatinilytica</name>
    <dbReference type="NCBI Taxonomy" id="1703256"/>
    <lineage>
        <taxon>Bacteria</taxon>
        <taxon>Pseudomonadati</taxon>
        <taxon>Pseudomonadota</taxon>
        <taxon>Gammaproteobacteria</taxon>
        <taxon>Alteromonadales</taxon>
        <taxon>Pseudoalteromonadaceae</taxon>
        <taxon>Pseudoalteromonas</taxon>
    </lineage>
</organism>
<evidence type="ECO:0000313" key="1">
    <source>
        <dbReference type="EMBL" id="GGF07053.1"/>
    </source>
</evidence>
<accession>A0ABQ1TYK6</accession>
<protein>
    <recommendedName>
        <fullName evidence="3">Phage head morphogenesis domain-containing protein</fullName>
    </recommendedName>
</protein>